<evidence type="ECO:0000313" key="1">
    <source>
        <dbReference type="EMBL" id="JAH09546.1"/>
    </source>
</evidence>
<organism evidence="1">
    <name type="scientific">Anguilla anguilla</name>
    <name type="common">European freshwater eel</name>
    <name type="synonym">Muraena anguilla</name>
    <dbReference type="NCBI Taxonomy" id="7936"/>
    <lineage>
        <taxon>Eukaryota</taxon>
        <taxon>Metazoa</taxon>
        <taxon>Chordata</taxon>
        <taxon>Craniata</taxon>
        <taxon>Vertebrata</taxon>
        <taxon>Euteleostomi</taxon>
        <taxon>Actinopterygii</taxon>
        <taxon>Neopterygii</taxon>
        <taxon>Teleostei</taxon>
        <taxon>Anguilliformes</taxon>
        <taxon>Anguillidae</taxon>
        <taxon>Anguilla</taxon>
    </lineage>
</organism>
<reference evidence="1" key="2">
    <citation type="journal article" date="2015" name="Fish Shellfish Immunol.">
        <title>Early steps in the European eel (Anguilla anguilla)-Vibrio vulnificus interaction in the gills: Role of the RtxA13 toxin.</title>
        <authorList>
            <person name="Callol A."/>
            <person name="Pajuelo D."/>
            <person name="Ebbesson L."/>
            <person name="Teles M."/>
            <person name="MacKenzie S."/>
            <person name="Amaro C."/>
        </authorList>
    </citation>
    <scope>NUCLEOTIDE SEQUENCE</scope>
</reference>
<accession>A0A0E9PY42</accession>
<sequence length="41" mass="4641">MSVPGSFPSPCFVMAASCYLMLRQVDVQWRYPGAWSSLQFP</sequence>
<proteinExistence type="predicted"/>
<dbReference type="AlphaFoldDB" id="A0A0E9PY42"/>
<protein>
    <submittedName>
        <fullName evidence="1">Uncharacterized protein</fullName>
    </submittedName>
</protein>
<reference evidence="1" key="1">
    <citation type="submission" date="2014-11" db="EMBL/GenBank/DDBJ databases">
        <authorList>
            <person name="Amaro Gonzalez C."/>
        </authorList>
    </citation>
    <scope>NUCLEOTIDE SEQUENCE</scope>
</reference>
<name>A0A0E9PY42_ANGAN</name>
<dbReference type="EMBL" id="GBXM01099031">
    <property type="protein sequence ID" value="JAH09546.1"/>
    <property type="molecule type" value="Transcribed_RNA"/>
</dbReference>